<evidence type="ECO:0000313" key="1">
    <source>
        <dbReference type="EMBL" id="DAD97340.1"/>
    </source>
</evidence>
<reference evidence="1" key="1">
    <citation type="journal article" date="2021" name="Proc. Natl. Acad. Sci. U.S.A.">
        <title>A Catalog of Tens of Thousands of Viruses from Human Metagenomes Reveals Hidden Associations with Chronic Diseases.</title>
        <authorList>
            <person name="Tisza M.J."/>
            <person name="Buck C.B."/>
        </authorList>
    </citation>
    <scope>NUCLEOTIDE SEQUENCE</scope>
    <source>
        <strain evidence="1">Ctzc413</strain>
    </source>
</reference>
<name>A0A8S5NSG8_9CAUD</name>
<protein>
    <submittedName>
        <fullName evidence="1">Uncharacterized protein</fullName>
    </submittedName>
</protein>
<sequence length="41" mass="4626">MPAYHSALLDQQRGWQFHHLTCSRQAGKRVLKGNKGLSSFA</sequence>
<proteinExistence type="predicted"/>
<accession>A0A8S5NSG8</accession>
<dbReference type="EMBL" id="BK015237">
    <property type="protein sequence ID" value="DAD97340.1"/>
    <property type="molecule type" value="Genomic_DNA"/>
</dbReference>
<organism evidence="1">
    <name type="scientific">Myoviridae sp. ctzc413</name>
    <dbReference type="NCBI Taxonomy" id="2826721"/>
    <lineage>
        <taxon>Viruses</taxon>
        <taxon>Duplodnaviria</taxon>
        <taxon>Heunggongvirae</taxon>
        <taxon>Uroviricota</taxon>
        <taxon>Caudoviricetes</taxon>
    </lineage>
</organism>